<dbReference type="EMBL" id="JQBY01000006">
    <property type="protein sequence ID" value="KRN82871.1"/>
    <property type="molecule type" value="Genomic_DNA"/>
</dbReference>
<dbReference type="Proteomes" id="UP000051749">
    <property type="component" value="Unassembled WGS sequence"/>
</dbReference>
<dbReference type="PATRIC" id="fig|319653.3.peg.1853"/>
<evidence type="ECO:0000313" key="3">
    <source>
        <dbReference type="Proteomes" id="UP000051749"/>
    </source>
</evidence>
<proteinExistence type="predicted"/>
<dbReference type="EMBL" id="FOGK01000002">
    <property type="protein sequence ID" value="SER18559.1"/>
    <property type="molecule type" value="Genomic_DNA"/>
</dbReference>
<name>A0A0R2K8R7_9LACO</name>
<organism evidence="1 3">
    <name type="scientific">Pediococcus ethanolidurans</name>
    <dbReference type="NCBI Taxonomy" id="319653"/>
    <lineage>
        <taxon>Bacteria</taxon>
        <taxon>Bacillati</taxon>
        <taxon>Bacillota</taxon>
        <taxon>Bacilli</taxon>
        <taxon>Lactobacillales</taxon>
        <taxon>Lactobacillaceae</taxon>
        <taxon>Pediococcus</taxon>
    </lineage>
</organism>
<evidence type="ECO:0000313" key="4">
    <source>
        <dbReference type="Proteomes" id="UP000182818"/>
    </source>
</evidence>
<protein>
    <recommendedName>
        <fullName evidence="5">Helix-turn-helix domain-containing protein</fullName>
    </recommendedName>
</protein>
<reference evidence="2 4" key="2">
    <citation type="submission" date="2016-10" db="EMBL/GenBank/DDBJ databases">
        <authorList>
            <person name="Varghese N."/>
            <person name="Submissions S."/>
        </authorList>
    </citation>
    <scope>NUCLEOTIDE SEQUENCE [LARGE SCALE GENOMIC DNA]</scope>
    <source>
        <strain evidence="2 4">CGMCC 1.3889</strain>
    </source>
</reference>
<comment type="caution">
    <text evidence="1">The sequence shown here is derived from an EMBL/GenBank/DDBJ whole genome shotgun (WGS) entry which is preliminary data.</text>
</comment>
<evidence type="ECO:0000313" key="1">
    <source>
        <dbReference type="EMBL" id="KRN82871.1"/>
    </source>
</evidence>
<accession>A0A0R2K8R7</accession>
<dbReference type="GeneID" id="76043180"/>
<evidence type="ECO:0008006" key="5">
    <source>
        <dbReference type="Google" id="ProtNLM"/>
    </source>
</evidence>
<dbReference type="RefSeq" id="WP_057805550.1">
    <property type="nucleotide sequence ID" value="NZ_BJYP01000011.1"/>
</dbReference>
<reference evidence="1 3" key="1">
    <citation type="journal article" date="2015" name="Genome Announc.">
        <title>Expanding the biotechnology potential of lactobacilli through comparative genomics of 213 strains and associated genera.</title>
        <authorList>
            <person name="Sun Z."/>
            <person name="Harris H.M."/>
            <person name="McCann A."/>
            <person name="Guo C."/>
            <person name="Argimon S."/>
            <person name="Zhang W."/>
            <person name="Yang X."/>
            <person name="Jeffery I.B."/>
            <person name="Cooney J.C."/>
            <person name="Kagawa T.F."/>
            <person name="Liu W."/>
            <person name="Song Y."/>
            <person name="Salvetti E."/>
            <person name="Wrobel A."/>
            <person name="Rasinkangas P."/>
            <person name="Parkhill J."/>
            <person name="Rea M.C."/>
            <person name="O'Sullivan O."/>
            <person name="Ritari J."/>
            <person name="Douillard F.P."/>
            <person name="Paul Ross R."/>
            <person name="Yang R."/>
            <person name="Briner A.E."/>
            <person name="Felis G.E."/>
            <person name="de Vos W.M."/>
            <person name="Barrangou R."/>
            <person name="Klaenhammer T.R."/>
            <person name="Caufield P.W."/>
            <person name="Cui Y."/>
            <person name="Zhang H."/>
            <person name="O'Toole P.W."/>
        </authorList>
    </citation>
    <scope>NUCLEOTIDE SEQUENCE [LARGE SCALE GENOMIC DNA]</scope>
    <source>
        <strain evidence="1 3">DSM 22301</strain>
    </source>
</reference>
<dbReference type="Proteomes" id="UP000182818">
    <property type="component" value="Unassembled WGS sequence"/>
</dbReference>
<dbReference type="STRING" id="319653.SAMN04487973_102176"/>
<gene>
    <name evidence="1" type="ORF">IV87_GL001822</name>
    <name evidence="2" type="ORF">SAMN04487973_102176</name>
</gene>
<keyword evidence="4" id="KW-1185">Reference proteome</keyword>
<dbReference type="AlphaFoldDB" id="A0A0R2K8R7"/>
<evidence type="ECO:0000313" key="2">
    <source>
        <dbReference type="EMBL" id="SER18559.1"/>
    </source>
</evidence>
<sequence length="103" mass="12050">MTNLEDIHVKAELSDESVNAIVNKLFKLMVSQKAREEVDKGKDDVITQAVLCKEELHCSPATFNKWYRIDFPWYPKGSARVYHRSDVKPWQNAHKQVLEKHQI</sequence>